<feature type="active site" description="Nucleophile" evidence="4">
    <location>
        <position position="65"/>
    </location>
</feature>
<keyword evidence="8" id="KW-1185">Reference proteome</keyword>
<dbReference type="Gene3D" id="3.40.1090.10">
    <property type="entry name" value="Cytosolic phospholipase A2 catalytic domain"/>
    <property type="match status" value="2"/>
</dbReference>
<dbReference type="PANTHER" id="PTHR14226:SF76">
    <property type="entry name" value="NTE FAMILY PROTEIN RSSA"/>
    <property type="match status" value="1"/>
</dbReference>
<dbReference type="KEGG" id="fpal:HYN49_03100"/>
<dbReference type="OrthoDB" id="9770965at2"/>
<dbReference type="Pfam" id="PF19143">
    <property type="entry name" value="Omp85_2"/>
    <property type="match status" value="1"/>
</dbReference>
<evidence type="ECO:0000256" key="1">
    <source>
        <dbReference type="ARBA" id="ARBA00022801"/>
    </source>
</evidence>
<dbReference type="InterPro" id="IPR050301">
    <property type="entry name" value="NTE"/>
</dbReference>
<evidence type="ECO:0000256" key="5">
    <source>
        <dbReference type="SAM" id="SignalP"/>
    </source>
</evidence>
<evidence type="ECO:0000313" key="7">
    <source>
        <dbReference type="EMBL" id="AWI24962.1"/>
    </source>
</evidence>
<dbReference type="EMBL" id="CP029187">
    <property type="protein sequence ID" value="AWI24962.1"/>
    <property type="molecule type" value="Genomic_DNA"/>
</dbReference>
<proteinExistence type="predicted"/>
<protein>
    <submittedName>
        <fullName evidence="7">Patatin</fullName>
    </submittedName>
</protein>
<name>A0A2S1SF13_9FLAO</name>
<organism evidence="7 8">
    <name type="scientific">Flavobacterium pallidum</name>
    <dbReference type="NCBI Taxonomy" id="2172098"/>
    <lineage>
        <taxon>Bacteria</taxon>
        <taxon>Pseudomonadati</taxon>
        <taxon>Bacteroidota</taxon>
        <taxon>Flavobacteriia</taxon>
        <taxon>Flavobacteriales</taxon>
        <taxon>Flavobacteriaceae</taxon>
        <taxon>Flavobacterium</taxon>
    </lineage>
</organism>
<feature type="short sequence motif" description="GXGXXG" evidence="4">
    <location>
        <begin position="36"/>
        <end position="41"/>
    </location>
</feature>
<dbReference type="Pfam" id="PF01734">
    <property type="entry name" value="Patatin"/>
    <property type="match status" value="1"/>
</dbReference>
<keyword evidence="2 4" id="KW-0442">Lipid degradation</keyword>
<dbReference type="CDD" id="cd07205">
    <property type="entry name" value="Pat_PNPLA6_PNPLA7_NTE1_like"/>
    <property type="match status" value="1"/>
</dbReference>
<dbReference type="InterPro" id="IPR016035">
    <property type="entry name" value="Acyl_Trfase/lysoPLipase"/>
</dbReference>
<feature type="signal peptide" evidence="5">
    <location>
        <begin position="1"/>
        <end position="19"/>
    </location>
</feature>
<feature type="chain" id="PRO_5015734506" evidence="5">
    <location>
        <begin position="20"/>
        <end position="737"/>
    </location>
</feature>
<dbReference type="GO" id="GO:0016787">
    <property type="term" value="F:hydrolase activity"/>
    <property type="evidence" value="ECO:0007669"/>
    <property type="project" value="UniProtKB-UniRule"/>
</dbReference>
<dbReference type="PANTHER" id="PTHR14226">
    <property type="entry name" value="NEUROPATHY TARGET ESTERASE/SWISS CHEESE D.MELANOGASTER"/>
    <property type="match status" value="1"/>
</dbReference>
<sequence>MKNIALLVMVLCASLTSFSQEQQQNHKPKVGLVLTGGGAKGFAHIGVLKVLEAAGIEVSYIGGTSMGAVVGGLYAAGYNAKQIDSIFTTTDFDELLKDYIPRSSKNFFGKRNDELYAIQLPFNKFRIGIPTALSKGMYNFNLLAKLTDNVKHVRDFRKLPIPFLCVATDIETGEEVVLDKGYLPQAMLASSAFPSLFSPIELDGRLLIDGGVTNNYPVEEVRKMGADIIIGVDVQDDLKTRRSLKDATRILVQISNLQMIEKMKQKIKLTDIYIKPDISDFSVISFDEGADIIKRGEEAAFSVYEKLKSLADEEHPYVKPGMAKVNDSLSIFKINTNKLDDYTRAYVIGKLKFKPDTKISYTNLKDGINALSATENFSAIGYSLEKNGDKDDLNLQLTENNTRTFLKFGLHYDGLFKSGILINFTNKKTFLKNDVLSGDLILGDNLRYNFDYYIDNGFYWSFGFKSKYNHFNRNILIDFHDGQLLDLLHINSLNVSFSDFTNQAYLQTIFAQKFLIGAGIEYKTLKIRSETLGNTAPTFEKSDYTSAFGYLKYDSYDNKYFPSRGWYFCGDFQSYLYSTDYTEKFEPFSIAKGNFGVAQTLFPKTTIRMETEGGFAIGERTIDFFNFILGGYGFNELDNIRPFYGYDFLSLTADSYIKTAFTVDYEFFKKHHFNMTANYANMGDKLFQDTDWITKPRYTGYAVGYGLETIIGPIEVKYSWSPELTKGFTWFSVGFWF</sequence>
<dbReference type="RefSeq" id="WP_108902758.1">
    <property type="nucleotide sequence ID" value="NZ_CP029187.1"/>
</dbReference>
<evidence type="ECO:0000259" key="6">
    <source>
        <dbReference type="PROSITE" id="PS51635"/>
    </source>
</evidence>
<feature type="short sequence motif" description="DGA/G" evidence="4">
    <location>
        <begin position="209"/>
        <end position="211"/>
    </location>
</feature>
<dbReference type="InterPro" id="IPR002641">
    <property type="entry name" value="PNPLA_dom"/>
</dbReference>
<dbReference type="SUPFAM" id="SSF52151">
    <property type="entry name" value="FabD/lysophospholipase-like"/>
    <property type="match status" value="1"/>
</dbReference>
<evidence type="ECO:0000313" key="8">
    <source>
        <dbReference type="Proteomes" id="UP000244937"/>
    </source>
</evidence>
<dbReference type="InterPro" id="IPR043864">
    <property type="entry name" value="Omp85-like_dom"/>
</dbReference>
<dbReference type="GO" id="GO:0016042">
    <property type="term" value="P:lipid catabolic process"/>
    <property type="evidence" value="ECO:0007669"/>
    <property type="project" value="UniProtKB-UniRule"/>
</dbReference>
<feature type="domain" description="PNPLA" evidence="6">
    <location>
        <begin position="32"/>
        <end position="222"/>
    </location>
</feature>
<evidence type="ECO:0000256" key="3">
    <source>
        <dbReference type="ARBA" id="ARBA00023098"/>
    </source>
</evidence>
<keyword evidence="3 4" id="KW-0443">Lipid metabolism</keyword>
<dbReference type="AlphaFoldDB" id="A0A2S1SF13"/>
<reference evidence="7 8" key="1">
    <citation type="submission" date="2018-05" db="EMBL/GenBank/DDBJ databases">
        <title>Genome sequencing of Flavobacterium sp. HYN0049.</title>
        <authorList>
            <person name="Yi H."/>
            <person name="Baek C."/>
        </authorList>
    </citation>
    <scope>NUCLEOTIDE SEQUENCE [LARGE SCALE GENOMIC DNA]</scope>
    <source>
        <strain evidence="7 8">HYN0049</strain>
    </source>
</reference>
<keyword evidence="1 4" id="KW-0378">Hydrolase</keyword>
<feature type="short sequence motif" description="GXSXG" evidence="4">
    <location>
        <begin position="63"/>
        <end position="67"/>
    </location>
</feature>
<evidence type="ECO:0000256" key="2">
    <source>
        <dbReference type="ARBA" id="ARBA00022963"/>
    </source>
</evidence>
<accession>A0A2S1SF13</accession>
<gene>
    <name evidence="7" type="ORF">HYN49_03100</name>
</gene>
<dbReference type="Proteomes" id="UP000244937">
    <property type="component" value="Chromosome"/>
</dbReference>
<evidence type="ECO:0000256" key="4">
    <source>
        <dbReference type="PROSITE-ProRule" id="PRU01161"/>
    </source>
</evidence>
<keyword evidence="5" id="KW-0732">Signal</keyword>
<dbReference type="PROSITE" id="PS51635">
    <property type="entry name" value="PNPLA"/>
    <property type="match status" value="1"/>
</dbReference>
<feature type="active site" description="Proton acceptor" evidence="4">
    <location>
        <position position="209"/>
    </location>
</feature>